<feature type="signal peptide" evidence="1">
    <location>
        <begin position="1"/>
        <end position="19"/>
    </location>
</feature>
<protein>
    <submittedName>
        <fullName evidence="2">Uncharacterized protein</fullName>
    </submittedName>
</protein>
<dbReference type="Proteomes" id="UP000054608">
    <property type="component" value="Unassembled WGS sequence"/>
</dbReference>
<keyword evidence="1" id="KW-0732">Signal</keyword>
<accession>A0A0W0XX62</accession>
<comment type="caution">
    <text evidence="2">The sequence shown here is derived from an EMBL/GenBank/DDBJ whole genome shotgun (WGS) entry which is preliminary data.</text>
</comment>
<dbReference type="AlphaFoldDB" id="A0A0W0XX62"/>
<feature type="chain" id="PRO_5006916999" evidence="1">
    <location>
        <begin position="20"/>
        <end position="141"/>
    </location>
</feature>
<proteinExistence type="predicted"/>
<dbReference type="STRING" id="458.Lrub_1283"/>
<organism evidence="2 3">
    <name type="scientific">Legionella rubrilucens</name>
    <dbReference type="NCBI Taxonomy" id="458"/>
    <lineage>
        <taxon>Bacteria</taxon>
        <taxon>Pseudomonadati</taxon>
        <taxon>Pseudomonadota</taxon>
        <taxon>Gammaproteobacteria</taxon>
        <taxon>Legionellales</taxon>
        <taxon>Legionellaceae</taxon>
        <taxon>Legionella</taxon>
    </lineage>
</organism>
<gene>
    <name evidence="2" type="ORF">Lrub_1283</name>
</gene>
<dbReference type="OrthoDB" id="5638898at2"/>
<keyword evidence="3" id="KW-1185">Reference proteome</keyword>
<evidence type="ECO:0000313" key="2">
    <source>
        <dbReference type="EMBL" id="KTD48932.1"/>
    </source>
</evidence>
<dbReference type="RefSeq" id="WP_058531356.1">
    <property type="nucleotide sequence ID" value="NZ_CAAAIN010000006.1"/>
</dbReference>
<evidence type="ECO:0000256" key="1">
    <source>
        <dbReference type="SAM" id="SignalP"/>
    </source>
</evidence>
<dbReference type="PATRIC" id="fig|458.5.peg.1325"/>
<sequence>MKIALSAFVLTVFSSWAFADDYKVYWRCLDGHLEAMEAHAKLNGEETPLYIHYQSTRQPAWQSTPISLRSLVSLPVNTQNGDFVVLGNQRQWLLNCVGEVHHNPVYHHGNVIFNVTRNAYSCPLIPQECHVNPSANKQTTP</sequence>
<dbReference type="EMBL" id="LNYT01000007">
    <property type="protein sequence ID" value="KTD48932.1"/>
    <property type="molecule type" value="Genomic_DNA"/>
</dbReference>
<evidence type="ECO:0000313" key="3">
    <source>
        <dbReference type="Proteomes" id="UP000054608"/>
    </source>
</evidence>
<name>A0A0W0XX62_9GAMM</name>
<reference evidence="2 3" key="1">
    <citation type="submission" date="2015-11" db="EMBL/GenBank/DDBJ databases">
        <title>Genomic analysis of 38 Legionella species identifies large and diverse effector repertoires.</title>
        <authorList>
            <person name="Burstein D."/>
            <person name="Amaro F."/>
            <person name="Zusman T."/>
            <person name="Lifshitz Z."/>
            <person name="Cohen O."/>
            <person name="Gilbert J.A."/>
            <person name="Pupko T."/>
            <person name="Shuman H.A."/>
            <person name="Segal G."/>
        </authorList>
    </citation>
    <scope>NUCLEOTIDE SEQUENCE [LARGE SCALE GENOMIC DNA]</scope>
    <source>
        <strain evidence="2 3">WA-270A-C2</strain>
    </source>
</reference>